<dbReference type="AlphaFoldDB" id="A0A2U1PKL5"/>
<protein>
    <submittedName>
        <fullName evidence="1">Mitochondrial carrier domain-containing protein</fullName>
    </submittedName>
</protein>
<name>A0A2U1PKL5_ARTAN</name>
<reference evidence="1 2" key="1">
    <citation type="journal article" date="2018" name="Mol. Plant">
        <title>The genome of Artemisia annua provides insight into the evolution of Asteraceae family and artemisinin biosynthesis.</title>
        <authorList>
            <person name="Shen Q."/>
            <person name="Zhang L."/>
            <person name="Liao Z."/>
            <person name="Wang S."/>
            <person name="Yan T."/>
            <person name="Shi P."/>
            <person name="Liu M."/>
            <person name="Fu X."/>
            <person name="Pan Q."/>
            <person name="Wang Y."/>
            <person name="Lv Z."/>
            <person name="Lu X."/>
            <person name="Zhang F."/>
            <person name="Jiang W."/>
            <person name="Ma Y."/>
            <person name="Chen M."/>
            <person name="Hao X."/>
            <person name="Li L."/>
            <person name="Tang Y."/>
            <person name="Lv G."/>
            <person name="Zhou Y."/>
            <person name="Sun X."/>
            <person name="Brodelius P.E."/>
            <person name="Rose J.K.C."/>
            <person name="Tang K."/>
        </authorList>
    </citation>
    <scope>NUCLEOTIDE SEQUENCE [LARGE SCALE GENOMIC DNA]</scope>
    <source>
        <strain evidence="2">cv. Huhao1</strain>
        <tissue evidence="1">Leaf</tissue>
    </source>
</reference>
<dbReference type="EMBL" id="PKPP01001034">
    <property type="protein sequence ID" value="PWA86298.1"/>
    <property type="molecule type" value="Genomic_DNA"/>
</dbReference>
<gene>
    <name evidence="1" type="ORF">CTI12_AA141180</name>
</gene>
<dbReference type="Proteomes" id="UP000245207">
    <property type="component" value="Unassembled WGS sequence"/>
</dbReference>
<proteinExistence type="predicted"/>
<dbReference type="STRING" id="35608.A0A2U1PKL5"/>
<keyword evidence="2" id="KW-1185">Reference proteome</keyword>
<evidence type="ECO:0000313" key="1">
    <source>
        <dbReference type="EMBL" id="PWA86298.1"/>
    </source>
</evidence>
<accession>A0A2U1PKL5</accession>
<sequence>MVPTDFLNRKDIELSHLLRLISDHLGIIPCQLNPMDLLQGWLTVQTDQSSSQCLGIANALRSVLREDPRALYKGLHCNVKVV</sequence>
<comment type="caution">
    <text evidence="1">The sequence shown here is derived from an EMBL/GenBank/DDBJ whole genome shotgun (WGS) entry which is preliminary data.</text>
</comment>
<evidence type="ECO:0000313" key="2">
    <source>
        <dbReference type="Proteomes" id="UP000245207"/>
    </source>
</evidence>
<organism evidence="1 2">
    <name type="scientific">Artemisia annua</name>
    <name type="common">Sweet wormwood</name>
    <dbReference type="NCBI Taxonomy" id="35608"/>
    <lineage>
        <taxon>Eukaryota</taxon>
        <taxon>Viridiplantae</taxon>
        <taxon>Streptophyta</taxon>
        <taxon>Embryophyta</taxon>
        <taxon>Tracheophyta</taxon>
        <taxon>Spermatophyta</taxon>
        <taxon>Magnoliopsida</taxon>
        <taxon>eudicotyledons</taxon>
        <taxon>Gunneridae</taxon>
        <taxon>Pentapetalae</taxon>
        <taxon>asterids</taxon>
        <taxon>campanulids</taxon>
        <taxon>Asterales</taxon>
        <taxon>Asteraceae</taxon>
        <taxon>Asteroideae</taxon>
        <taxon>Anthemideae</taxon>
        <taxon>Artemisiinae</taxon>
        <taxon>Artemisia</taxon>
    </lineage>
</organism>